<dbReference type="InterPro" id="IPR036942">
    <property type="entry name" value="Beta-barrel_TonB_sf"/>
</dbReference>
<evidence type="ECO:0000259" key="15">
    <source>
        <dbReference type="Pfam" id="PF07715"/>
    </source>
</evidence>
<keyword evidence="5 11" id="KW-0812">Transmembrane</keyword>
<keyword evidence="17" id="KW-1185">Reference proteome</keyword>
<evidence type="ECO:0000256" key="11">
    <source>
        <dbReference type="PROSITE-ProRule" id="PRU01360"/>
    </source>
</evidence>
<evidence type="ECO:0000256" key="7">
    <source>
        <dbReference type="ARBA" id="ARBA00023065"/>
    </source>
</evidence>
<dbReference type="GO" id="GO:0009279">
    <property type="term" value="C:cell outer membrane"/>
    <property type="evidence" value="ECO:0007669"/>
    <property type="project" value="UniProtKB-SubCell"/>
</dbReference>
<evidence type="ECO:0000256" key="1">
    <source>
        <dbReference type="ARBA" id="ARBA00004571"/>
    </source>
</evidence>
<keyword evidence="4" id="KW-0410">Iron transport</keyword>
<evidence type="ECO:0000256" key="5">
    <source>
        <dbReference type="ARBA" id="ARBA00022692"/>
    </source>
</evidence>
<evidence type="ECO:0000256" key="8">
    <source>
        <dbReference type="ARBA" id="ARBA00023077"/>
    </source>
</evidence>
<dbReference type="Proteomes" id="UP000516148">
    <property type="component" value="Chromosome"/>
</dbReference>
<dbReference type="AlphaFoldDB" id="A0A7H0LG66"/>
<dbReference type="InterPro" id="IPR039426">
    <property type="entry name" value="TonB-dep_rcpt-like"/>
</dbReference>
<dbReference type="EMBL" id="CP061038">
    <property type="protein sequence ID" value="QNQ08669.1"/>
    <property type="molecule type" value="Genomic_DNA"/>
</dbReference>
<evidence type="ECO:0000256" key="9">
    <source>
        <dbReference type="ARBA" id="ARBA00023136"/>
    </source>
</evidence>
<dbReference type="KEGG" id="spap:H3Z74_18260"/>
<evidence type="ECO:0000256" key="2">
    <source>
        <dbReference type="ARBA" id="ARBA00022448"/>
    </source>
</evidence>
<keyword evidence="8 12" id="KW-0798">TonB box</keyword>
<keyword evidence="3 11" id="KW-1134">Transmembrane beta strand</keyword>
<evidence type="ECO:0000256" key="10">
    <source>
        <dbReference type="ARBA" id="ARBA00023237"/>
    </source>
</evidence>
<feature type="domain" description="TonB-dependent receptor-like beta-barrel" evidence="14">
    <location>
        <begin position="260"/>
        <end position="731"/>
    </location>
</feature>
<comment type="subcellular location">
    <subcellularLocation>
        <location evidence="1 11">Cell outer membrane</location>
        <topology evidence="1 11">Multi-pass membrane protein</topology>
    </subcellularLocation>
</comment>
<accession>A0A7H0LG66</accession>
<keyword evidence="2 11" id="KW-0813">Transport</keyword>
<dbReference type="Gene3D" id="2.40.170.20">
    <property type="entry name" value="TonB-dependent receptor, beta-barrel domain"/>
    <property type="match status" value="1"/>
</dbReference>
<keyword evidence="13" id="KW-0732">Signal</keyword>
<evidence type="ECO:0000256" key="13">
    <source>
        <dbReference type="SAM" id="SignalP"/>
    </source>
</evidence>
<comment type="similarity">
    <text evidence="11 12">Belongs to the TonB-dependent receptor family.</text>
</comment>
<dbReference type="PROSITE" id="PS52016">
    <property type="entry name" value="TONB_DEPENDENT_REC_3"/>
    <property type="match status" value="1"/>
</dbReference>
<feature type="chain" id="PRO_5029008888" evidence="13">
    <location>
        <begin position="35"/>
        <end position="766"/>
    </location>
</feature>
<evidence type="ECO:0000259" key="14">
    <source>
        <dbReference type="Pfam" id="PF00593"/>
    </source>
</evidence>
<sequence>MTNLKSGLGKSLATGSSWAAIVAGLTLIAIPAQAQTAPSVQPEQPQDTESEGVEDIVVTAQRRSESIQQVPVAVTAFSAEDMQRANIRDVGSYFASTPNVFITDSPIRSGNNVSDSALGLAIRGISNVGGNGSSFGIYLDDFNISHIALNPHLLDMERIEVLRGPQGTYFGRNASAGVMSLSTARPSTSGVSGQIDAMFGSFNTAEVSGAINVPLSSTVAIRAAAKWEGSDGEFRNKHPIGGGNGRDYKAARLSLRATPTDQLTIDLSYNYTREHDDDFGLINTGVLGSFIKSICPGVTFTCPVDKNLGFYPDNRRNYAHDAPLKVDNEYHIAVGRIQWEGETVGVTSITGFGSAKFHRAGELDFSSKDFLREGFNDNTRQSLSEELRVQSVGSGPFKWTIGGVIARDKIRNGELISAGKENDIGLPEGFVIELSHFSQAISSKAVFAEASYDFTDALSLTLGGRYSHDTIERFEDQIEFGGPLDKVAGKKSFEDFSPRAVLKYKVSQDVNLYASASKGWKSGGFQLDPQRARSDFGAETLWNYEIGMKSTWFDRKLRANLALFYIDWKDVQVSSGVVGVDSSGAIINFAGISNAASASSKGVELELVAAPIRGLELGFNLGYMDAKFGKFVDARTNFGKIDLSGKPLPKAPDWTISGFAQYSVPVSGTMSAFLRGEYFYTSDAYTNVNNIAAVATGQPVFPFRINAYDKVNLRLGIETDTYRISAYVENLFDAKYYTSSFDFGFANGAAVIPSLRRWGLRGSYKF</sequence>
<organism evidence="16 17">
    <name type="scientific">Sphingomonas alpina</name>
    <dbReference type="NCBI Taxonomy" id="653931"/>
    <lineage>
        <taxon>Bacteria</taxon>
        <taxon>Pseudomonadati</taxon>
        <taxon>Pseudomonadota</taxon>
        <taxon>Alphaproteobacteria</taxon>
        <taxon>Sphingomonadales</taxon>
        <taxon>Sphingomonadaceae</taxon>
        <taxon>Sphingomonas</taxon>
    </lineage>
</organism>
<dbReference type="PANTHER" id="PTHR32552">
    <property type="entry name" value="FERRICHROME IRON RECEPTOR-RELATED"/>
    <property type="match status" value="1"/>
</dbReference>
<reference evidence="16 17" key="1">
    <citation type="submission" date="2020-09" db="EMBL/GenBank/DDBJ databases">
        <title>Sphingomonas sp., a new species isolated from pork steak.</title>
        <authorList>
            <person name="Heidler von Heilborn D."/>
        </authorList>
    </citation>
    <scope>NUCLEOTIDE SEQUENCE [LARGE SCALE GENOMIC DNA]</scope>
    <source>
        <strain evidence="17">S8-3T</strain>
    </source>
</reference>
<dbReference type="Pfam" id="PF07715">
    <property type="entry name" value="Plug"/>
    <property type="match status" value="1"/>
</dbReference>
<keyword evidence="9 11" id="KW-0472">Membrane</keyword>
<protein>
    <submittedName>
        <fullName evidence="16">TonB-dependent receptor</fullName>
    </submittedName>
</protein>
<dbReference type="InterPro" id="IPR000531">
    <property type="entry name" value="Beta-barrel_TonB"/>
</dbReference>
<evidence type="ECO:0000256" key="12">
    <source>
        <dbReference type="RuleBase" id="RU003357"/>
    </source>
</evidence>
<dbReference type="Pfam" id="PF00593">
    <property type="entry name" value="TonB_dep_Rec_b-barrel"/>
    <property type="match status" value="1"/>
</dbReference>
<dbReference type="SUPFAM" id="SSF56935">
    <property type="entry name" value="Porins"/>
    <property type="match status" value="1"/>
</dbReference>
<feature type="signal peptide" evidence="13">
    <location>
        <begin position="1"/>
        <end position="34"/>
    </location>
</feature>
<evidence type="ECO:0000256" key="6">
    <source>
        <dbReference type="ARBA" id="ARBA00023004"/>
    </source>
</evidence>
<feature type="domain" description="TonB-dependent receptor plug" evidence="15">
    <location>
        <begin position="67"/>
        <end position="178"/>
    </location>
</feature>
<keyword evidence="6" id="KW-0408">Iron</keyword>
<dbReference type="CDD" id="cd01347">
    <property type="entry name" value="ligand_gated_channel"/>
    <property type="match status" value="1"/>
</dbReference>
<keyword evidence="16" id="KW-0675">Receptor</keyword>
<dbReference type="PANTHER" id="PTHR32552:SF81">
    <property type="entry name" value="TONB-DEPENDENT OUTER MEMBRANE RECEPTOR"/>
    <property type="match status" value="1"/>
</dbReference>
<evidence type="ECO:0000256" key="4">
    <source>
        <dbReference type="ARBA" id="ARBA00022496"/>
    </source>
</evidence>
<dbReference type="GO" id="GO:0006826">
    <property type="term" value="P:iron ion transport"/>
    <property type="evidence" value="ECO:0007669"/>
    <property type="project" value="UniProtKB-KW"/>
</dbReference>
<keyword evidence="7" id="KW-0406">Ion transport</keyword>
<evidence type="ECO:0000256" key="3">
    <source>
        <dbReference type="ARBA" id="ARBA00022452"/>
    </source>
</evidence>
<name>A0A7H0LG66_9SPHN</name>
<gene>
    <name evidence="16" type="ORF">H3Z74_18260</name>
</gene>
<evidence type="ECO:0000313" key="17">
    <source>
        <dbReference type="Proteomes" id="UP000516148"/>
    </source>
</evidence>
<evidence type="ECO:0000313" key="16">
    <source>
        <dbReference type="EMBL" id="QNQ08669.1"/>
    </source>
</evidence>
<dbReference type="RefSeq" id="WP_187760997.1">
    <property type="nucleotide sequence ID" value="NZ_CP061038.1"/>
</dbReference>
<keyword evidence="10 11" id="KW-0998">Cell outer membrane</keyword>
<dbReference type="InterPro" id="IPR012910">
    <property type="entry name" value="Plug_dom"/>
</dbReference>
<proteinExistence type="inferred from homology"/>